<sequence>MMKKNNSGEPEILAGIVTCNPEITLLSKNIRALEDQVSEIIIIDNDSENRDQIIALANSFDSIHVLLNQTNKGLASALNQVFQYAVDNEYGWYLSMDQDSVVSHNLIENYRPYMKENIGILCPFLLNNNKISLEEYKSLELPDIEKIREPIDCITSASLNQTNAIETVGGYNERLFIDCIDVDLNIRLMQKGLSIYRVNDSYLLQQMGEGKQVEIFRFLYQITGKSIFQKLSVSPVYSDLRLYYIARNSAYINQKYPNLAGKRMSNLWMTAQFVYYFLTFPKNRSRKKMWNSWKKGRSDAAALMERSQ</sequence>
<comment type="caution">
    <text evidence="6">The sequence shown here is derived from an EMBL/GenBank/DDBJ whole genome shotgun (WGS) entry which is preliminary data.</text>
</comment>
<proteinExistence type="inferred from homology"/>
<feature type="domain" description="Glycosyltransferase 2-like" evidence="5">
    <location>
        <begin position="16"/>
        <end position="138"/>
    </location>
</feature>
<reference evidence="6 7" key="1">
    <citation type="submission" date="2016-11" db="EMBL/GenBank/DDBJ databases">
        <title>Description of two novel members of the family Erysipelotrichaceae: Ileibacterium lipovorans gen. nov., sp. nov. and Dubosiella newyorkensis, gen. nov., sp. nov.</title>
        <authorList>
            <person name="Cox L.M."/>
            <person name="Sohn J."/>
            <person name="Tyrrell K.L."/>
            <person name="Citron D.M."/>
            <person name="Lawson P.A."/>
            <person name="Patel N.B."/>
            <person name="Iizumi T."/>
            <person name="Perez-Perez G.I."/>
            <person name="Goldstein E.J."/>
            <person name="Blaser M.J."/>
        </authorList>
    </citation>
    <scope>NUCLEOTIDE SEQUENCE [LARGE SCALE GENOMIC DNA]</scope>
    <source>
        <strain evidence="6 7">NYU-BL-A3</strain>
    </source>
</reference>
<dbReference type="SUPFAM" id="SSF53448">
    <property type="entry name" value="Nucleotide-diphospho-sugar transferases"/>
    <property type="match status" value="1"/>
</dbReference>
<dbReference type="OrthoDB" id="9771846at2"/>
<accession>A0A1U7NDT9</accession>
<dbReference type="InterPro" id="IPR001173">
    <property type="entry name" value="Glyco_trans_2-like"/>
</dbReference>
<dbReference type="PANTHER" id="PTHR43179">
    <property type="entry name" value="RHAMNOSYLTRANSFERASE WBBL"/>
    <property type="match status" value="1"/>
</dbReference>
<name>A0A1U7NDT9_9FIRM</name>
<keyword evidence="4" id="KW-0808">Transferase</keyword>
<evidence type="ECO:0000256" key="3">
    <source>
        <dbReference type="ARBA" id="ARBA00022676"/>
    </source>
</evidence>
<comment type="pathway">
    <text evidence="1">Cell wall biogenesis; cell wall polysaccharide biosynthesis.</text>
</comment>
<dbReference type="PANTHER" id="PTHR43179:SF12">
    <property type="entry name" value="GALACTOFURANOSYLTRANSFERASE GLFT2"/>
    <property type="match status" value="1"/>
</dbReference>
<evidence type="ECO:0000313" key="7">
    <source>
        <dbReference type="Proteomes" id="UP000186341"/>
    </source>
</evidence>
<dbReference type="GeneID" id="82203575"/>
<organism evidence="6 7">
    <name type="scientific">Ileibacterium valens</name>
    <dbReference type="NCBI Taxonomy" id="1862668"/>
    <lineage>
        <taxon>Bacteria</taxon>
        <taxon>Bacillati</taxon>
        <taxon>Bacillota</taxon>
        <taxon>Erysipelotrichia</taxon>
        <taxon>Erysipelotrichales</taxon>
        <taxon>Erysipelotrichaceae</taxon>
        <taxon>Ileibacterium</taxon>
    </lineage>
</organism>
<comment type="similarity">
    <text evidence="2">Belongs to the glycosyltransferase 2 family.</text>
</comment>
<dbReference type="EMBL" id="MPJW01000199">
    <property type="protein sequence ID" value="OLU37524.1"/>
    <property type="molecule type" value="Genomic_DNA"/>
</dbReference>
<evidence type="ECO:0000256" key="4">
    <source>
        <dbReference type="ARBA" id="ARBA00022679"/>
    </source>
</evidence>
<dbReference type="Pfam" id="PF00535">
    <property type="entry name" value="Glycos_transf_2"/>
    <property type="match status" value="1"/>
</dbReference>
<dbReference type="Gene3D" id="3.90.550.10">
    <property type="entry name" value="Spore Coat Polysaccharide Biosynthesis Protein SpsA, Chain A"/>
    <property type="match status" value="1"/>
</dbReference>
<dbReference type="GO" id="GO:0016757">
    <property type="term" value="F:glycosyltransferase activity"/>
    <property type="evidence" value="ECO:0007669"/>
    <property type="project" value="UniProtKB-KW"/>
</dbReference>
<evidence type="ECO:0000256" key="1">
    <source>
        <dbReference type="ARBA" id="ARBA00004776"/>
    </source>
</evidence>
<keyword evidence="3" id="KW-0328">Glycosyltransferase</keyword>
<gene>
    <name evidence="6" type="ORF">BO222_10475</name>
</gene>
<keyword evidence="7" id="KW-1185">Reference proteome</keyword>
<dbReference type="Proteomes" id="UP000186341">
    <property type="component" value="Unassembled WGS sequence"/>
</dbReference>
<protein>
    <recommendedName>
        <fullName evidence="5">Glycosyltransferase 2-like domain-containing protein</fullName>
    </recommendedName>
</protein>
<evidence type="ECO:0000256" key="2">
    <source>
        <dbReference type="ARBA" id="ARBA00006739"/>
    </source>
</evidence>
<evidence type="ECO:0000259" key="5">
    <source>
        <dbReference type="Pfam" id="PF00535"/>
    </source>
</evidence>
<dbReference type="AlphaFoldDB" id="A0A1U7NDT9"/>
<dbReference type="RefSeq" id="WP_075820765.1">
    <property type="nucleotide sequence ID" value="NZ_CAPNHH010000006.1"/>
</dbReference>
<evidence type="ECO:0000313" key="6">
    <source>
        <dbReference type="EMBL" id="OLU37524.1"/>
    </source>
</evidence>
<dbReference type="InterPro" id="IPR029044">
    <property type="entry name" value="Nucleotide-diphossugar_trans"/>
</dbReference>